<proteinExistence type="predicted"/>
<organism evidence="3 4">
    <name type="scientific">Mesosutterella porci</name>
    <dbReference type="NCBI Taxonomy" id="2915351"/>
    <lineage>
        <taxon>Bacteria</taxon>
        <taxon>Pseudomonadati</taxon>
        <taxon>Pseudomonadota</taxon>
        <taxon>Betaproteobacteria</taxon>
        <taxon>Burkholderiales</taxon>
        <taxon>Sutterellaceae</taxon>
        <taxon>Mesosutterella</taxon>
    </lineage>
</organism>
<protein>
    <submittedName>
        <fullName evidence="3">Uncharacterized protein</fullName>
    </submittedName>
</protein>
<name>A0ABS9MRY8_9BURK</name>
<feature type="compositionally biased region" description="Basic and acidic residues" evidence="1">
    <location>
        <begin position="109"/>
        <end position="119"/>
    </location>
</feature>
<evidence type="ECO:0000256" key="2">
    <source>
        <dbReference type="SAM" id="SignalP"/>
    </source>
</evidence>
<comment type="caution">
    <text evidence="3">The sequence shown here is derived from an EMBL/GenBank/DDBJ whole genome shotgun (WGS) entry which is preliminary data.</text>
</comment>
<feature type="signal peptide" evidence="2">
    <location>
        <begin position="1"/>
        <end position="18"/>
    </location>
</feature>
<keyword evidence="2" id="KW-0732">Signal</keyword>
<feature type="region of interest" description="Disordered" evidence="1">
    <location>
        <begin position="86"/>
        <end position="137"/>
    </location>
</feature>
<evidence type="ECO:0000313" key="3">
    <source>
        <dbReference type="EMBL" id="MCG5031370.1"/>
    </source>
</evidence>
<evidence type="ECO:0000313" key="4">
    <source>
        <dbReference type="Proteomes" id="UP001297600"/>
    </source>
</evidence>
<feature type="region of interest" description="Disordered" evidence="1">
    <location>
        <begin position="22"/>
        <end position="55"/>
    </location>
</feature>
<dbReference type="PROSITE" id="PS51257">
    <property type="entry name" value="PROKAR_LIPOPROTEIN"/>
    <property type="match status" value="1"/>
</dbReference>
<feature type="compositionally biased region" description="Polar residues" evidence="1">
    <location>
        <begin position="120"/>
        <end position="129"/>
    </location>
</feature>
<sequence length="154" mass="16477">MKRVFALALSALSSCAFAAGAVPPDYQEPAASQSTSASSVPPDYKPAASADATGASAVRDDLKPKADHLSLDEQLQLLKRNEQDIAARKAARQQLQDESARSAAGTPKADLEKESRDSSLEFQSKLNQARSRHADDYVKAELEGIRAGRLNVPK</sequence>
<evidence type="ECO:0000256" key="1">
    <source>
        <dbReference type="SAM" id="MobiDB-lite"/>
    </source>
</evidence>
<dbReference type="Proteomes" id="UP001297600">
    <property type="component" value="Unassembled WGS sequence"/>
</dbReference>
<feature type="chain" id="PRO_5047292632" evidence="2">
    <location>
        <begin position="19"/>
        <end position="154"/>
    </location>
</feature>
<keyword evidence="4" id="KW-1185">Reference proteome</keyword>
<dbReference type="RefSeq" id="WP_237979104.1">
    <property type="nucleotide sequence ID" value="NZ_JAKNCT010000009.1"/>
</dbReference>
<feature type="compositionally biased region" description="Polar residues" evidence="1">
    <location>
        <begin position="30"/>
        <end position="39"/>
    </location>
</feature>
<dbReference type="EMBL" id="JAKNCT010000009">
    <property type="protein sequence ID" value="MCG5031370.1"/>
    <property type="molecule type" value="Genomic_DNA"/>
</dbReference>
<reference evidence="3 4" key="1">
    <citation type="submission" date="2022-02" db="EMBL/GenBank/DDBJ databases">
        <title>Mesosutterella porci, a novel member of the family Sutterellaceae from pig feces.</title>
        <authorList>
            <person name="Wylensek D."/>
            <person name="Clavel T."/>
        </authorList>
    </citation>
    <scope>NUCLEOTIDE SEQUENCE [LARGE SCALE GENOMIC DNA]</scope>
    <source>
        <strain evidence="4">oilRF-744-wt-GAM-9</strain>
    </source>
</reference>
<gene>
    <name evidence="3" type="ORF">MAF45_07945</name>
</gene>
<accession>A0ABS9MRY8</accession>